<dbReference type="STRING" id="644358.A0A0C4DN53"/>
<evidence type="ECO:0000256" key="1">
    <source>
        <dbReference type="ARBA" id="ARBA00007673"/>
    </source>
</evidence>
<gene>
    <name evidence="3" type="ORF">MAPG_01229</name>
</gene>
<dbReference type="EMBL" id="ADBL01000288">
    <property type="status" value="NOT_ANNOTATED_CDS"/>
    <property type="molecule type" value="Genomic_DNA"/>
</dbReference>
<comment type="similarity">
    <text evidence="1">Belongs to the PrpF family.</text>
</comment>
<evidence type="ECO:0000256" key="2">
    <source>
        <dbReference type="ARBA" id="ARBA00023235"/>
    </source>
</evidence>
<dbReference type="EnsemblFungi" id="MAPG_01229T0">
    <property type="protein sequence ID" value="MAPG_01229T0"/>
    <property type="gene ID" value="MAPG_01229"/>
</dbReference>
<organism evidence="4 5">
    <name type="scientific">Magnaporthiopsis poae (strain ATCC 64411 / 73-15)</name>
    <name type="common">Kentucky bluegrass fungus</name>
    <name type="synonym">Magnaporthe poae</name>
    <dbReference type="NCBI Taxonomy" id="644358"/>
    <lineage>
        <taxon>Eukaryota</taxon>
        <taxon>Fungi</taxon>
        <taxon>Dikarya</taxon>
        <taxon>Ascomycota</taxon>
        <taxon>Pezizomycotina</taxon>
        <taxon>Sordariomycetes</taxon>
        <taxon>Sordariomycetidae</taxon>
        <taxon>Magnaporthales</taxon>
        <taxon>Magnaporthaceae</taxon>
        <taxon>Magnaporthiopsis</taxon>
    </lineage>
</organism>
<dbReference type="AlphaFoldDB" id="A0A0C4DN53"/>
<dbReference type="EMBL" id="GL876966">
    <property type="protein sequence ID" value="KLU82153.1"/>
    <property type="molecule type" value="Genomic_DNA"/>
</dbReference>
<reference evidence="3" key="2">
    <citation type="submission" date="2010-05" db="EMBL/GenBank/DDBJ databases">
        <title>The Genome Sequence of Magnaporthe poae strain ATCC 64411.</title>
        <authorList>
            <consortium name="The Broad Institute Genome Sequencing Platform"/>
            <consortium name="Broad Institute Genome Sequencing Center for Infectious Disease"/>
            <person name="Ma L.-J."/>
            <person name="Dead R."/>
            <person name="Young S."/>
            <person name="Zeng Q."/>
            <person name="Koehrsen M."/>
            <person name="Alvarado L."/>
            <person name="Berlin A."/>
            <person name="Chapman S.B."/>
            <person name="Chen Z."/>
            <person name="Freedman E."/>
            <person name="Gellesch M."/>
            <person name="Goldberg J."/>
            <person name="Griggs A."/>
            <person name="Gujja S."/>
            <person name="Heilman E.R."/>
            <person name="Heiman D."/>
            <person name="Hepburn T."/>
            <person name="Howarth C."/>
            <person name="Jen D."/>
            <person name="Larson L."/>
            <person name="Mehta T."/>
            <person name="Neiman D."/>
            <person name="Pearson M."/>
            <person name="Roberts A."/>
            <person name="Saif S."/>
            <person name="Shea T."/>
            <person name="Shenoy N."/>
            <person name="Sisk P."/>
            <person name="Stolte C."/>
            <person name="Sykes S."/>
            <person name="Walk T."/>
            <person name="White J."/>
            <person name="Yandava C."/>
            <person name="Haas B."/>
            <person name="Nusbaum C."/>
            <person name="Birren B."/>
        </authorList>
    </citation>
    <scope>NUCLEOTIDE SEQUENCE</scope>
    <source>
        <strain evidence="3">ATCC 64411</strain>
    </source>
</reference>
<evidence type="ECO:0000313" key="5">
    <source>
        <dbReference type="Proteomes" id="UP000011715"/>
    </source>
</evidence>
<dbReference type="Proteomes" id="UP000011715">
    <property type="component" value="Unassembled WGS sequence"/>
</dbReference>
<protein>
    <recommendedName>
        <fullName evidence="6">Methylitaconate delta2-delta3-isomerase</fullName>
    </recommendedName>
</protein>
<proteinExistence type="inferred from homology"/>
<reference evidence="3" key="3">
    <citation type="submission" date="2011-03" db="EMBL/GenBank/DDBJ databases">
        <title>Annotation of Magnaporthe poae ATCC 64411.</title>
        <authorList>
            <person name="Ma L.-J."/>
            <person name="Dead R."/>
            <person name="Young S.K."/>
            <person name="Zeng Q."/>
            <person name="Gargeya S."/>
            <person name="Fitzgerald M."/>
            <person name="Haas B."/>
            <person name="Abouelleil A."/>
            <person name="Alvarado L."/>
            <person name="Arachchi H.M."/>
            <person name="Berlin A."/>
            <person name="Brown A."/>
            <person name="Chapman S.B."/>
            <person name="Chen Z."/>
            <person name="Dunbar C."/>
            <person name="Freedman E."/>
            <person name="Gearin G."/>
            <person name="Gellesch M."/>
            <person name="Goldberg J."/>
            <person name="Griggs A."/>
            <person name="Gujja S."/>
            <person name="Heiman D."/>
            <person name="Howarth C."/>
            <person name="Larson L."/>
            <person name="Lui A."/>
            <person name="MacDonald P.J.P."/>
            <person name="Mehta T."/>
            <person name="Montmayeur A."/>
            <person name="Murphy C."/>
            <person name="Neiman D."/>
            <person name="Pearson M."/>
            <person name="Priest M."/>
            <person name="Roberts A."/>
            <person name="Saif S."/>
            <person name="Shea T."/>
            <person name="Shenoy N."/>
            <person name="Sisk P."/>
            <person name="Stolte C."/>
            <person name="Sykes S."/>
            <person name="Yandava C."/>
            <person name="Wortman J."/>
            <person name="Nusbaum C."/>
            <person name="Birren B."/>
        </authorList>
    </citation>
    <scope>NUCLEOTIDE SEQUENCE</scope>
    <source>
        <strain evidence="3">ATCC 64411</strain>
    </source>
</reference>
<keyword evidence="5" id="KW-1185">Reference proteome</keyword>
<accession>A0A0C4DN53</accession>
<dbReference type="SUPFAM" id="SSF54506">
    <property type="entry name" value="Diaminopimelate epimerase-like"/>
    <property type="match status" value="2"/>
</dbReference>
<reference evidence="5" key="1">
    <citation type="submission" date="2010-05" db="EMBL/GenBank/DDBJ databases">
        <title>The genome sequence of Magnaporthe poae strain ATCC 64411.</title>
        <authorList>
            <person name="Ma L.-J."/>
            <person name="Dead R."/>
            <person name="Young S."/>
            <person name="Zeng Q."/>
            <person name="Koehrsen M."/>
            <person name="Alvarado L."/>
            <person name="Berlin A."/>
            <person name="Chapman S.B."/>
            <person name="Chen Z."/>
            <person name="Freedman E."/>
            <person name="Gellesch M."/>
            <person name="Goldberg J."/>
            <person name="Griggs A."/>
            <person name="Gujja S."/>
            <person name="Heilman E.R."/>
            <person name="Heiman D."/>
            <person name="Hepburn T."/>
            <person name="Howarth C."/>
            <person name="Jen D."/>
            <person name="Larson L."/>
            <person name="Mehta T."/>
            <person name="Neiman D."/>
            <person name="Pearson M."/>
            <person name="Roberts A."/>
            <person name="Saif S."/>
            <person name="Shea T."/>
            <person name="Shenoy N."/>
            <person name="Sisk P."/>
            <person name="Stolte C."/>
            <person name="Sykes S."/>
            <person name="Walk T."/>
            <person name="White J."/>
            <person name="Yandava C."/>
            <person name="Haas B."/>
            <person name="Nusbaum C."/>
            <person name="Birren B."/>
        </authorList>
    </citation>
    <scope>NUCLEOTIDE SEQUENCE [LARGE SCALE GENOMIC DNA]</scope>
    <source>
        <strain evidence="5">ATCC 64411 / 73-15</strain>
    </source>
</reference>
<evidence type="ECO:0000313" key="3">
    <source>
        <dbReference type="EMBL" id="KLU82153.1"/>
    </source>
</evidence>
<reference evidence="4" key="4">
    <citation type="journal article" date="2015" name="G3 (Bethesda)">
        <title>Genome sequences of three phytopathogenic species of the Magnaporthaceae family of fungi.</title>
        <authorList>
            <person name="Okagaki L.H."/>
            <person name="Nunes C.C."/>
            <person name="Sailsbery J."/>
            <person name="Clay B."/>
            <person name="Brown D."/>
            <person name="John T."/>
            <person name="Oh Y."/>
            <person name="Young N."/>
            <person name="Fitzgerald M."/>
            <person name="Haas B.J."/>
            <person name="Zeng Q."/>
            <person name="Young S."/>
            <person name="Adiconis X."/>
            <person name="Fan L."/>
            <person name="Levin J.Z."/>
            <person name="Mitchell T.K."/>
            <person name="Okubara P.A."/>
            <person name="Farman M.L."/>
            <person name="Kohn L.M."/>
            <person name="Birren B."/>
            <person name="Ma L.-J."/>
            <person name="Dean R.A."/>
        </authorList>
    </citation>
    <scope>NUCLEOTIDE SEQUENCE</scope>
    <source>
        <strain evidence="4">ATCC 64411 / 73-15</strain>
    </source>
</reference>
<dbReference type="Pfam" id="PF04303">
    <property type="entry name" value="PrpF"/>
    <property type="match status" value="1"/>
</dbReference>
<evidence type="ECO:0008006" key="6">
    <source>
        <dbReference type="Google" id="ProtNLM"/>
    </source>
</evidence>
<evidence type="ECO:0000313" key="4">
    <source>
        <dbReference type="EnsemblFungi" id="MAPG_01229T0"/>
    </source>
</evidence>
<dbReference type="GO" id="GO:0016853">
    <property type="term" value="F:isomerase activity"/>
    <property type="evidence" value="ECO:0007669"/>
    <property type="project" value="UniProtKB-KW"/>
</dbReference>
<sequence>MLRPLIRAYPIQYQHFIPPHLPTMTNESQASTQGKTQNALPAVLMESGSSKGLFIHCKDLPEKEADWAATLLSAARSPVCDGVSSVTVVGPSTIPGIDVEFTFVHVNAAQDALDFGGSCGDMEAGVGPFAIHEDLVKPTPGQNAIDIRIFNTNTSRTIFATVESADDGGIGEDGACATADREGGPGGEDNVAILDLIGGVTGRMFPTGRKMEALTLFRQGFRPLRTWVTLMDVAEPCVLLDAMTVPGLVWSSAPGSTVYLDFIATIRREAAVRMGLAVSEEAAAGLRDTPKIALVSGPTEWGQTLHVHHFDLGAPHRVIQKTVAVCVAAAACIPMTVPESVAEFVCINGGASSAPRLGAREPAVIRPDAETVIETRKEVHVGHADGEEHVSLFVGKDQKGNLVVGRDITISTARRIWAGDLPYDP</sequence>
<keyword evidence="2" id="KW-0413">Isomerase</keyword>
<dbReference type="VEuPathDB" id="FungiDB:MAPG_01229"/>
<dbReference type="eggNOG" id="ENOG502SIH5">
    <property type="taxonomic scope" value="Eukaryota"/>
</dbReference>
<dbReference type="InterPro" id="IPR007400">
    <property type="entry name" value="PrpF-like"/>
</dbReference>
<name>A0A0C4DN53_MAGP6</name>
<reference evidence="4" key="5">
    <citation type="submission" date="2015-06" db="UniProtKB">
        <authorList>
            <consortium name="EnsemblFungi"/>
        </authorList>
    </citation>
    <scope>IDENTIFICATION</scope>
    <source>
        <strain evidence="4">ATCC 64411</strain>
    </source>
</reference>
<dbReference type="OrthoDB" id="10267539at2759"/>
<dbReference type="Gene3D" id="3.10.310.10">
    <property type="entry name" value="Diaminopimelate Epimerase, Chain A, domain 1"/>
    <property type="match status" value="2"/>
</dbReference>
<dbReference type="PANTHER" id="PTHR43709">
    <property type="entry name" value="ACONITATE ISOMERASE-RELATED"/>
    <property type="match status" value="1"/>
</dbReference>
<dbReference type="PANTHER" id="PTHR43709:SF2">
    <property type="entry name" value="DUF453 DOMAIN PROTEIN (AFU_ORTHOLOGUE AFUA_6G00360)"/>
    <property type="match status" value="1"/>
</dbReference>